<dbReference type="AlphaFoldDB" id="A0A0E9PSQ2"/>
<name>A0A0E9PSQ2_ANGAN</name>
<protein>
    <submittedName>
        <fullName evidence="1">Uncharacterized protein</fullName>
    </submittedName>
</protein>
<reference evidence="1" key="1">
    <citation type="submission" date="2014-11" db="EMBL/GenBank/DDBJ databases">
        <authorList>
            <person name="Amaro Gonzalez C."/>
        </authorList>
    </citation>
    <scope>NUCLEOTIDE SEQUENCE</scope>
</reference>
<accession>A0A0E9PSQ2</accession>
<dbReference type="EMBL" id="GBXM01100916">
    <property type="protein sequence ID" value="JAH07661.1"/>
    <property type="molecule type" value="Transcribed_RNA"/>
</dbReference>
<organism evidence="1">
    <name type="scientific">Anguilla anguilla</name>
    <name type="common">European freshwater eel</name>
    <name type="synonym">Muraena anguilla</name>
    <dbReference type="NCBI Taxonomy" id="7936"/>
    <lineage>
        <taxon>Eukaryota</taxon>
        <taxon>Metazoa</taxon>
        <taxon>Chordata</taxon>
        <taxon>Craniata</taxon>
        <taxon>Vertebrata</taxon>
        <taxon>Euteleostomi</taxon>
        <taxon>Actinopterygii</taxon>
        <taxon>Neopterygii</taxon>
        <taxon>Teleostei</taxon>
        <taxon>Anguilliformes</taxon>
        <taxon>Anguillidae</taxon>
        <taxon>Anguilla</taxon>
    </lineage>
</organism>
<evidence type="ECO:0000313" key="1">
    <source>
        <dbReference type="EMBL" id="JAH07661.1"/>
    </source>
</evidence>
<sequence length="41" mass="4358">MVPSSVGLCIHLMRMSLELLFSLTCGSSLSHHSSLTPGAQE</sequence>
<proteinExistence type="predicted"/>
<reference evidence="1" key="2">
    <citation type="journal article" date="2015" name="Fish Shellfish Immunol.">
        <title>Early steps in the European eel (Anguilla anguilla)-Vibrio vulnificus interaction in the gills: Role of the RtxA13 toxin.</title>
        <authorList>
            <person name="Callol A."/>
            <person name="Pajuelo D."/>
            <person name="Ebbesson L."/>
            <person name="Teles M."/>
            <person name="MacKenzie S."/>
            <person name="Amaro C."/>
        </authorList>
    </citation>
    <scope>NUCLEOTIDE SEQUENCE</scope>
</reference>